<dbReference type="AlphaFoldDB" id="W4V7H3"/>
<evidence type="ECO:0000256" key="1">
    <source>
        <dbReference type="SAM" id="Phobius"/>
    </source>
</evidence>
<organism evidence="2 3">
    <name type="scientific">Acetivibrio straminisolvens JCM 21531</name>
    <dbReference type="NCBI Taxonomy" id="1294263"/>
    <lineage>
        <taxon>Bacteria</taxon>
        <taxon>Bacillati</taxon>
        <taxon>Bacillota</taxon>
        <taxon>Clostridia</taxon>
        <taxon>Eubacteriales</taxon>
        <taxon>Oscillospiraceae</taxon>
        <taxon>Acetivibrio</taxon>
    </lineage>
</organism>
<dbReference type="RefSeq" id="WP_038289293.1">
    <property type="nucleotide sequence ID" value="NZ_BAVR01000031.1"/>
</dbReference>
<keyword evidence="1" id="KW-1133">Transmembrane helix</keyword>
<dbReference type="OrthoDB" id="2084533at2"/>
<sequence>MDSIGGRKVCSFCGENIASDFKRCPYCGSLLDFEASYLDDDSLEAFDTISEDVDTDNSAYKFDKTINDSTYVADFTRSAVSSEEYVNYNDDDFAFKEALADREALNNSPYAPLQSDNFSKNAGEQKNEPEIQYANPAEPKPINVIVDKMQADNKKRPLGNGMKVFMVTLSNLVPGIGQLFGVISSIVFMNTEGDTDRKSFGTALLVSSVISFVVSMAAFAFLTLCLA</sequence>
<feature type="transmembrane region" description="Helical" evidence="1">
    <location>
        <begin position="164"/>
        <end position="188"/>
    </location>
</feature>
<feature type="transmembrane region" description="Helical" evidence="1">
    <location>
        <begin position="200"/>
        <end position="226"/>
    </location>
</feature>
<dbReference type="STRING" id="1294263.JCM21531_2633"/>
<evidence type="ECO:0008006" key="4">
    <source>
        <dbReference type="Google" id="ProtNLM"/>
    </source>
</evidence>
<evidence type="ECO:0000313" key="2">
    <source>
        <dbReference type="EMBL" id="GAE89136.1"/>
    </source>
</evidence>
<dbReference type="EMBL" id="BAVR01000031">
    <property type="protein sequence ID" value="GAE89136.1"/>
    <property type="molecule type" value="Genomic_DNA"/>
</dbReference>
<dbReference type="Proteomes" id="UP000019109">
    <property type="component" value="Unassembled WGS sequence"/>
</dbReference>
<protein>
    <recommendedName>
        <fullName evidence="4">Zinc-ribbon domain-containing protein</fullName>
    </recommendedName>
</protein>
<comment type="caution">
    <text evidence="2">The sequence shown here is derived from an EMBL/GenBank/DDBJ whole genome shotgun (WGS) entry which is preliminary data.</text>
</comment>
<keyword evidence="3" id="KW-1185">Reference proteome</keyword>
<reference evidence="2" key="1">
    <citation type="journal article" date="2014" name="Genome Announc.">
        <title>Draft Genome Sequence of Clostridium straminisolvens Strain JCM 21531T, Isolated from a Cellulose-Degrading Bacterial Community.</title>
        <authorList>
            <person name="Yuki M."/>
            <person name="Oshima K."/>
            <person name="Suda W."/>
            <person name="Sakamoto M."/>
            <person name="Kitamura K."/>
            <person name="Iida T."/>
            <person name="Hattori M."/>
            <person name="Ohkuma M."/>
        </authorList>
    </citation>
    <scope>NUCLEOTIDE SEQUENCE [LARGE SCALE GENOMIC DNA]</scope>
    <source>
        <strain evidence="2">JCM 21531</strain>
    </source>
</reference>
<proteinExistence type="predicted"/>
<gene>
    <name evidence="2" type="ORF">JCM21531_2633</name>
</gene>
<name>W4V7H3_9FIRM</name>
<evidence type="ECO:0000313" key="3">
    <source>
        <dbReference type="Proteomes" id="UP000019109"/>
    </source>
</evidence>
<accession>W4V7H3</accession>
<keyword evidence="1" id="KW-0472">Membrane</keyword>
<keyword evidence="1" id="KW-0812">Transmembrane</keyword>